<evidence type="ECO:0000313" key="1">
    <source>
        <dbReference type="EMBL" id="KKN07402.1"/>
    </source>
</evidence>
<gene>
    <name evidence="1" type="ORF">LCGC14_1067270</name>
</gene>
<organism evidence="1">
    <name type="scientific">marine sediment metagenome</name>
    <dbReference type="NCBI Taxonomy" id="412755"/>
    <lineage>
        <taxon>unclassified sequences</taxon>
        <taxon>metagenomes</taxon>
        <taxon>ecological metagenomes</taxon>
    </lineage>
</organism>
<dbReference type="AlphaFoldDB" id="A0A0F9N6D7"/>
<dbReference type="EMBL" id="LAZR01004575">
    <property type="protein sequence ID" value="KKN07402.1"/>
    <property type="molecule type" value="Genomic_DNA"/>
</dbReference>
<reference evidence="1" key="1">
    <citation type="journal article" date="2015" name="Nature">
        <title>Complex archaea that bridge the gap between prokaryotes and eukaryotes.</title>
        <authorList>
            <person name="Spang A."/>
            <person name="Saw J.H."/>
            <person name="Jorgensen S.L."/>
            <person name="Zaremba-Niedzwiedzka K."/>
            <person name="Martijn J."/>
            <person name="Lind A.E."/>
            <person name="van Eijk R."/>
            <person name="Schleper C."/>
            <person name="Guy L."/>
            <person name="Ettema T.J."/>
        </authorList>
    </citation>
    <scope>NUCLEOTIDE SEQUENCE</scope>
</reference>
<accession>A0A0F9N6D7</accession>
<sequence length="63" mass="7840">MKKDKNIDQEIRNDLERIFRKFDKELEKYIGKMCPEFNPECSQCRLNLIYNKFKKETYDEMLK</sequence>
<protein>
    <submittedName>
        <fullName evidence="1">Uncharacterized protein</fullName>
    </submittedName>
</protein>
<comment type="caution">
    <text evidence="1">The sequence shown here is derived from an EMBL/GenBank/DDBJ whole genome shotgun (WGS) entry which is preliminary data.</text>
</comment>
<name>A0A0F9N6D7_9ZZZZ</name>
<proteinExistence type="predicted"/>